<dbReference type="AlphaFoldDB" id="X1FVX0"/>
<dbReference type="EMBL" id="BARU01024412">
    <property type="protein sequence ID" value="GAH49152.1"/>
    <property type="molecule type" value="Genomic_DNA"/>
</dbReference>
<evidence type="ECO:0000256" key="1">
    <source>
        <dbReference type="SAM" id="Phobius"/>
    </source>
</evidence>
<feature type="transmembrane region" description="Helical" evidence="1">
    <location>
        <begin position="71"/>
        <end position="98"/>
    </location>
</feature>
<keyword evidence="1" id="KW-0812">Transmembrane</keyword>
<organism evidence="3">
    <name type="scientific">marine sediment metagenome</name>
    <dbReference type="NCBI Taxonomy" id="412755"/>
    <lineage>
        <taxon>unclassified sequences</taxon>
        <taxon>metagenomes</taxon>
        <taxon>ecological metagenomes</taxon>
    </lineage>
</organism>
<feature type="transmembrane region" description="Helical" evidence="1">
    <location>
        <begin position="144"/>
        <end position="166"/>
    </location>
</feature>
<evidence type="ECO:0000259" key="2">
    <source>
        <dbReference type="Pfam" id="PF06808"/>
    </source>
</evidence>
<feature type="domain" description="TRAP C4-dicarboxylate transport system permease DctM subunit" evidence="2">
    <location>
        <begin position="29"/>
        <end position="222"/>
    </location>
</feature>
<keyword evidence="1" id="KW-1133">Transmembrane helix</keyword>
<evidence type="ECO:0000313" key="3">
    <source>
        <dbReference type="EMBL" id="GAH49152.1"/>
    </source>
</evidence>
<feature type="transmembrane region" description="Helical" evidence="1">
    <location>
        <begin position="20"/>
        <end position="45"/>
    </location>
</feature>
<reference evidence="3" key="1">
    <citation type="journal article" date="2014" name="Front. Microbiol.">
        <title>High frequency of phylogenetically diverse reductive dehalogenase-homologous genes in deep subseafloor sedimentary metagenomes.</title>
        <authorList>
            <person name="Kawai M."/>
            <person name="Futagami T."/>
            <person name="Toyoda A."/>
            <person name="Takaki Y."/>
            <person name="Nishi S."/>
            <person name="Hori S."/>
            <person name="Arai W."/>
            <person name="Tsubouchi T."/>
            <person name="Morono Y."/>
            <person name="Uchiyama I."/>
            <person name="Ito T."/>
            <person name="Fujiyama A."/>
            <person name="Inagaki F."/>
            <person name="Takami H."/>
        </authorList>
    </citation>
    <scope>NUCLEOTIDE SEQUENCE</scope>
    <source>
        <strain evidence="3">Expedition CK06-06</strain>
    </source>
</reference>
<keyword evidence="1" id="KW-0472">Membrane</keyword>
<accession>X1FVX0</accession>
<protein>
    <recommendedName>
        <fullName evidence="2">TRAP C4-dicarboxylate transport system permease DctM subunit domain-containing protein</fullName>
    </recommendedName>
</protein>
<name>X1FVX0_9ZZZZ</name>
<dbReference type="PANTHER" id="PTHR43849">
    <property type="entry name" value="BLL3936 PROTEIN"/>
    <property type="match status" value="1"/>
</dbReference>
<feature type="transmembrane region" description="Helical" evidence="1">
    <location>
        <begin position="186"/>
        <end position="208"/>
    </location>
</feature>
<comment type="caution">
    <text evidence="3">The sequence shown here is derived from an EMBL/GenBank/DDBJ whole genome shotgun (WGS) entry which is preliminary data.</text>
</comment>
<dbReference type="Pfam" id="PF06808">
    <property type="entry name" value="DctM"/>
    <property type="match status" value="1"/>
</dbReference>
<proteinExistence type="predicted"/>
<sequence length="224" mass="23919">MGLPKIGYTKVIDTMFNSTYGIFGIIIGVMSTFIIIFVIFGGFLAHSQAGNFFIKLAYALTGHKVGGPAKVAVVASGAMGMVSGAAAANVATTGVFTIPLMKKVGYRPEFAGAVEASASMGGQFMPPIMGAAAFIIAQQLRIPYISLCFYALPAALLHFFAVSMMVHFEAQKRNLPVISKEKLPNAWQIIKNQGHLFLPVIIIIFLLVRGNTPQTAGFWAVISV</sequence>
<gene>
    <name evidence="3" type="ORF">S03H2_39474</name>
</gene>
<dbReference type="InterPro" id="IPR010656">
    <property type="entry name" value="DctM"/>
</dbReference>
<feature type="non-terminal residue" evidence="3">
    <location>
        <position position="224"/>
    </location>
</feature>
<dbReference type="PANTHER" id="PTHR43849:SF2">
    <property type="entry name" value="BLL3936 PROTEIN"/>
    <property type="match status" value="1"/>
</dbReference>